<comment type="similarity">
    <text evidence="1">Belongs to the OsmC/Ohr family.</text>
</comment>
<dbReference type="InterPro" id="IPR003718">
    <property type="entry name" value="OsmC/Ohr_fam"/>
</dbReference>
<evidence type="ECO:0000313" key="3">
    <source>
        <dbReference type="Proteomes" id="UP000001861"/>
    </source>
</evidence>
<sequence>MNVLTTASRRLASGSSRAYLTRPVASYGYRSARTVTTLSETKYTAKATATGAGRNGTVESNGLSLNLATPKELGGTGNGQNPEQLFAMGYAGCFLGAVQFQAKQHGRPEVGEKAKVHTEVHIGTPTGGSGFGLAVDITVEGVDQEILQAAHAMCPYSRATKGNIVVNVKSA</sequence>
<dbReference type="eggNOG" id="ENOG502S77G">
    <property type="taxonomic scope" value="Eukaryota"/>
</dbReference>
<protein>
    <submittedName>
        <fullName evidence="2">Organic hydroperoxide resistance protein</fullName>
    </submittedName>
</protein>
<comment type="caution">
    <text evidence="2">The sequence shown here is derived from an EMBL/GenBank/DDBJ whole genome shotgun (WGS) entry which is preliminary data.</text>
</comment>
<dbReference type="AlphaFoldDB" id="A8N7S0"/>
<dbReference type="InterPro" id="IPR019953">
    <property type="entry name" value="OHR"/>
</dbReference>
<evidence type="ECO:0000256" key="1">
    <source>
        <dbReference type="ARBA" id="ARBA00007378"/>
    </source>
</evidence>
<dbReference type="KEGG" id="cci:CC1G_02327"/>
<dbReference type="SUPFAM" id="SSF82784">
    <property type="entry name" value="OsmC-like"/>
    <property type="match status" value="1"/>
</dbReference>
<evidence type="ECO:0000313" key="2">
    <source>
        <dbReference type="EMBL" id="EAU90940.1"/>
    </source>
</evidence>
<dbReference type="NCBIfam" id="TIGR03561">
    <property type="entry name" value="organ_hyd_perox"/>
    <property type="match status" value="1"/>
</dbReference>
<dbReference type="InterPro" id="IPR036102">
    <property type="entry name" value="OsmC/Ohrsf"/>
</dbReference>
<dbReference type="Gene3D" id="3.30.300.20">
    <property type="match status" value="1"/>
</dbReference>
<dbReference type="Gene3D" id="2.20.25.10">
    <property type="match status" value="1"/>
</dbReference>
<dbReference type="OMA" id="SACFSNA"/>
<dbReference type="Proteomes" id="UP000001861">
    <property type="component" value="Unassembled WGS sequence"/>
</dbReference>
<dbReference type="InParanoid" id="A8N7S0"/>
<gene>
    <name evidence="2" type="ORF">CC1G_02327</name>
</gene>
<dbReference type="VEuPathDB" id="FungiDB:CC1G_02327"/>
<dbReference type="OrthoDB" id="60422at2759"/>
<dbReference type="InterPro" id="IPR015946">
    <property type="entry name" value="KH_dom-like_a/b"/>
</dbReference>
<dbReference type="EMBL" id="AACS02000003">
    <property type="protein sequence ID" value="EAU90940.1"/>
    <property type="molecule type" value="Genomic_DNA"/>
</dbReference>
<dbReference type="Pfam" id="PF02566">
    <property type="entry name" value="OsmC"/>
    <property type="match status" value="1"/>
</dbReference>
<name>A8N7S0_COPC7</name>
<dbReference type="GeneID" id="6007327"/>
<reference evidence="2 3" key="1">
    <citation type="journal article" date="2010" name="Proc. Natl. Acad. Sci. U.S.A.">
        <title>Insights into evolution of multicellular fungi from the assembled chromosomes of the mushroom Coprinopsis cinerea (Coprinus cinereus).</title>
        <authorList>
            <person name="Stajich J.E."/>
            <person name="Wilke S.K."/>
            <person name="Ahren D."/>
            <person name="Au C.H."/>
            <person name="Birren B.W."/>
            <person name="Borodovsky M."/>
            <person name="Burns C."/>
            <person name="Canback B."/>
            <person name="Casselton L.A."/>
            <person name="Cheng C.K."/>
            <person name="Deng J."/>
            <person name="Dietrich F.S."/>
            <person name="Fargo D.C."/>
            <person name="Farman M.L."/>
            <person name="Gathman A.C."/>
            <person name="Goldberg J."/>
            <person name="Guigo R."/>
            <person name="Hoegger P.J."/>
            <person name="Hooker J.B."/>
            <person name="Huggins A."/>
            <person name="James T.Y."/>
            <person name="Kamada T."/>
            <person name="Kilaru S."/>
            <person name="Kodira C."/>
            <person name="Kues U."/>
            <person name="Kupfer D."/>
            <person name="Kwan H.S."/>
            <person name="Lomsadze A."/>
            <person name="Li W."/>
            <person name="Lilly W.W."/>
            <person name="Ma L.J."/>
            <person name="Mackey A.J."/>
            <person name="Manning G."/>
            <person name="Martin F."/>
            <person name="Muraguchi H."/>
            <person name="Natvig D.O."/>
            <person name="Palmerini H."/>
            <person name="Ramesh M.A."/>
            <person name="Rehmeyer C.J."/>
            <person name="Roe B.A."/>
            <person name="Shenoy N."/>
            <person name="Stanke M."/>
            <person name="Ter-Hovhannisyan V."/>
            <person name="Tunlid A."/>
            <person name="Velagapudi R."/>
            <person name="Vision T.J."/>
            <person name="Zeng Q."/>
            <person name="Zolan M.E."/>
            <person name="Pukkila P.J."/>
        </authorList>
    </citation>
    <scope>NUCLEOTIDE SEQUENCE [LARGE SCALE GENOMIC DNA]</scope>
    <source>
        <strain evidence="3">Okayama-7 / 130 / ATCC MYA-4618 / FGSC 9003</strain>
    </source>
</reference>
<keyword evidence="3" id="KW-1185">Reference proteome</keyword>
<dbReference type="RefSeq" id="XP_001830876.1">
    <property type="nucleotide sequence ID" value="XM_001830824.2"/>
</dbReference>
<proteinExistence type="inferred from homology"/>
<dbReference type="GO" id="GO:0006979">
    <property type="term" value="P:response to oxidative stress"/>
    <property type="evidence" value="ECO:0007669"/>
    <property type="project" value="InterPro"/>
</dbReference>
<dbReference type="PANTHER" id="PTHR33797:SF2">
    <property type="entry name" value="ORGANIC HYDROPEROXIDE RESISTANCE PROTEIN-LIKE"/>
    <property type="match status" value="1"/>
</dbReference>
<dbReference type="PANTHER" id="PTHR33797">
    <property type="entry name" value="ORGANIC HYDROPEROXIDE RESISTANCE PROTEIN-LIKE"/>
    <property type="match status" value="1"/>
</dbReference>
<organism evidence="2 3">
    <name type="scientific">Coprinopsis cinerea (strain Okayama-7 / 130 / ATCC MYA-4618 / FGSC 9003)</name>
    <name type="common">Inky cap fungus</name>
    <name type="synonym">Hormographiella aspergillata</name>
    <dbReference type="NCBI Taxonomy" id="240176"/>
    <lineage>
        <taxon>Eukaryota</taxon>
        <taxon>Fungi</taxon>
        <taxon>Dikarya</taxon>
        <taxon>Basidiomycota</taxon>
        <taxon>Agaricomycotina</taxon>
        <taxon>Agaricomycetes</taxon>
        <taxon>Agaricomycetidae</taxon>
        <taxon>Agaricales</taxon>
        <taxon>Agaricineae</taxon>
        <taxon>Psathyrellaceae</taxon>
        <taxon>Coprinopsis</taxon>
    </lineage>
</organism>
<accession>A8N7S0</accession>